<dbReference type="Pfam" id="PF14291">
    <property type="entry name" value="DUF4371"/>
    <property type="match status" value="1"/>
</dbReference>
<evidence type="ECO:0000259" key="1">
    <source>
        <dbReference type="Pfam" id="PF14291"/>
    </source>
</evidence>
<keyword evidence="3" id="KW-1185">Reference proteome</keyword>
<dbReference type="InterPro" id="IPR025398">
    <property type="entry name" value="DUF4371"/>
</dbReference>
<dbReference type="InterPro" id="IPR055298">
    <property type="entry name" value="AtLOH3-like"/>
</dbReference>
<evidence type="ECO:0000313" key="2">
    <source>
        <dbReference type="EMBL" id="KAL0007803.1"/>
    </source>
</evidence>
<comment type="caution">
    <text evidence="2">The sequence shown here is derived from an EMBL/GenBank/DDBJ whole genome shotgun (WGS) entry which is preliminary data.</text>
</comment>
<gene>
    <name evidence="2" type="ORF">SO802_009305</name>
</gene>
<dbReference type="EMBL" id="JAZDWU010000003">
    <property type="protein sequence ID" value="KAL0007803.1"/>
    <property type="molecule type" value="Genomic_DNA"/>
</dbReference>
<feature type="domain" description="DUF4371" evidence="1">
    <location>
        <begin position="2"/>
        <end position="76"/>
    </location>
</feature>
<sequence>MCKDLMNQWQHLQWVVDHFTIEQIVNNRLQLKASIYVARHLTFQAISFRGRDESFSSSNHGNFLETLNTVTFWNEKGKEYDGVSNTRDFETGSGLNQIGTLQLPVETRWSSHFRLGSSLLRMFTSSCEVLLNIIDDASDGEHRAEAKSAYDGLNSFQFFFILHLKKETMEITDKLCQTLQSQSQDILNAMHLVSSTKSLIQKFRDDGWDGLLTTVISFCEKHCIDVLDMNACYVGRRGRARNRQDNVTIKHHYRLNIFYAAIDSQLQELNHQFNEDAMEA</sequence>
<dbReference type="AlphaFoldDB" id="A0AAW2DB31"/>
<dbReference type="Proteomes" id="UP001459277">
    <property type="component" value="Unassembled WGS sequence"/>
</dbReference>
<proteinExistence type="predicted"/>
<dbReference type="PANTHER" id="PTHR11697">
    <property type="entry name" value="GENERAL TRANSCRIPTION FACTOR 2-RELATED ZINC FINGER PROTEIN"/>
    <property type="match status" value="1"/>
</dbReference>
<protein>
    <recommendedName>
        <fullName evidence="1">DUF4371 domain-containing protein</fullName>
    </recommendedName>
</protein>
<name>A0AAW2DB31_9ROSI</name>
<accession>A0AAW2DB31</accession>
<reference evidence="2 3" key="1">
    <citation type="submission" date="2024-01" db="EMBL/GenBank/DDBJ databases">
        <title>A telomere-to-telomere, gap-free genome of sweet tea (Lithocarpus litseifolius).</title>
        <authorList>
            <person name="Zhou J."/>
        </authorList>
    </citation>
    <scope>NUCLEOTIDE SEQUENCE [LARGE SCALE GENOMIC DNA]</scope>
    <source>
        <strain evidence="2">Zhou-2022a</strain>
        <tissue evidence="2">Leaf</tissue>
    </source>
</reference>
<dbReference type="PANTHER" id="PTHR11697:SF231">
    <property type="entry name" value="TTF-TYPE DOMAIN-CONTAINING PROTEIN"/>
    <property type="match status" value="1"/>
</dbReference>
<evidence type="ECO:0000313" key="3">
    <source>
        <dbReference type="Proteomes" id="UP001459277"/>
    </source>
</evidence>
<organism evidence="2 3">
    <name type="scientific">Lithocarpus litseifolius</name>
    <dbReference type="NCBI Taxonomy" id="425828"/>
    <lineage>
        <taxon>Eukaryota</taxon>
        <taxon>Viridiplantae</taxon>
        <taxon>Streptophyta</taxon>
        <taxon>Embryophyta</taxon>
        <taxon>Tracheophyta</taxon>
        <taxon>Spermatophyta</taxon>
        <taxon>Magnoliopsida</taxon>
        <taxon>eudicotyledons</taxon>
        <taxon>Gunneridae</taxon>
        <taxon>Pentapetalae</taxon>
        <taxon>rosids</taxon>
        <taxon>fabids</taxon>
        <taxon>Fagales</taxon>
        <taxon>Fagaceae</taxon>
        <taxon>Lithocarpus</taxon>
    </lineage>
</organism>